<sequence length="77" mass="8555">MCNKSFIAVHSISAIENEIFCAEGLLEEVGTAYPYDSFEDGYAAALRWMMGKEPSSVEEEYRSILDGKLSVAIRKGE</sequence>
<dbReference type="AlphaFoldDB" id="A0A2T3JCT9"/>
<proteinExistence type="predicted"/>
<protein>
    <submittedName>
        <fullName evidence="1">Uncharacterized protein</fullName>
    </submittedName>
</protein>
<dbReference type="OrthoDB" id="5894748at2"/>
<dbReference type="EMBL" id="PYMJ01000020">
    <property type="protein sequence ID" value="PSU46667.1"/>
    <property type="molecule type" value="Genomic_DNA"/>
</dbReference>
<keyword evidence="2" id="KW-1185">Reference proteome</keyword>
<evidence type="ECO:0000313" key="1">
    <source>
        <dbReference type="EMBL" id="PSU46667.1"/>
    </source>
</evidence>
<evidence type="ECO:0000313" key="2">
    <source>
        <dbReference type="Proteomes" id="UP000240987"/>
    </source>
</evidence>
<name>A0A2T3JCT9_9GAMM</name>
<organism evidence="1 2">
    <name type="scientific">Photobacterium frigidiphilum</name>
    <dbReference type="NCBI Taxonomy" id="264736"/>
    <lineage>
        <taxon>Bacteria</taxon>
        <taxon>Pseudomonadati</taxon>
        <taxon>Pseudomonadota</taxon>
        <taxon>Gammaproteobacteria</taxon>
        <taxon>Vibrionales</taxon>
        <taxon>Vibrionaceae</taxon>
        <taxon>Photobacterium</taxon>
    </lineage>
</organism>
<dbReference type="Proteomes" id="UP000240987">
    <property type="component" value="Unassembled WGS sequence"/>
</dbReference>
<comment type="caution">
    <text evidence="1">The sequence shown here is derived from an EMBL/GenBank/DDBJ whole genome shotgun (WGS) entry which is preliminary data.</text>
</comment>
<reference evidence="1 2" key="1">
    <citation type="submission" date="2018-01" db="EMBL/GenBank/DDBJ databases">
        <title>Whole genome sequencing of Histamine producing bacteria.</title>
        <authorList>
            <person name="Butler K."/>
        </authorList>
    </citation>
    <scope>NUCLEOTIDE SEQUENCE [LARGE SCALE GENOMIC DNA]</scope>
    <source>
        <strain evidence="1 2">JCM 12947</strain>
    </source>
</reference>
<gene>
    <name evidence="1" type="ORF">C9J12_18220</name>
</gene>
<accession>A0A2T3JCT9</accession>